<dbReference type="SMART" id="SM00448">
    <property type="entry name" value="REC"/>
    <property type="match status" value="1"/>
</dbReference>
<evidence type="ECO:0000256" key="1">
    <source>
        <dbReference type="ARBA" id="ARBA00023015"/>
    </source>
</evidence>
<dbReference type="CDD" id="cd00383">
    <property type="entry name" value="trans_reg_C"/>
    <property type="match status" value="1"/>
</dbReference>
<dbReference type="PROSITE" id="PS51755">
    <property type="entry name" value="OMPR_PHOB"/>
    <property type="match status" value="1"/>
</dbReference>
<dbReference type="STRING" id="1874317.BKP64_05970"/>
<dbReference type="OrthoDB" id="9802426at2"/>
<dbReference type="Pfam" id="PF00072">
    <property type="entry name" value="Response_reg"/>
    <property type="match status" value="1"/>
</dbReference>
<evidence type="ECO:0000256" key="2">
    <source>
        <dbReference type="ARBA" id="ARBA00023125"/>
    </source>
</evidence>
<feature type="DNA-binding region" description="OmpR/PhoB-type" evidence="5">
    <location>
        <begin position="124"/>
        <end position="218"/>
    </location>
</feature>
<feature type="domain" description="OmpR/PhoB-type" evidence="7">
    <location>
        <begin position="124"/>
        <end position="218"/>
    </location>
</feature>
<evidence type="ECO:0000313" key="8">
    <source>
        <dbReference type="EMBL" id="AOY87754.1"/>
    </source>
</evidence>
<dbReference type="PANTHER" id="PTHR48111:SF67">
    <property type="entry name" value="TRANSCRIPTIONAL REGULATORY PROTEIN TCTD"/>
    <property type="match status" value="1"/>
</dbReference>
<gene>
    <name evidence="8" type="ORF">BKP64_05970</name>
</gene>
<keyword evidence="1" id="KW-0805">Transcription regulation</keyword>
<dbReference type="InterPro" id="IPR039420">
    <property type="entry name" value="WalR-like"/>
</dbReference>
<dbReference type="SMART" id="SM00862">
    <property type="entry name" value="Trans_reg_C"/>
    <property type="match status" value="1"/>
</dbReference>
<sequence>MRVLLVEDATGLGEAVQEQITEDGHAVDWVQSLGYAETSVRTTTYDLVLLDLMLPDGHGIDFLEKLRQTGSTTPVIILTARDQVSDRIKGLNAGADDYLVKPFDLTELSARIAAVARRYRGNPNPVVSVGDLEVNLNDHHIVRNGHPIELTSREWALLEAFIQHPGRLLSRPQLEDRLYEFGAEIESNTIEVYISRLRKKLGRGVIATVRGMGYRLNSYES</sequence>
<evidence type="ECO:0000256" key="4">
    <source>
        <dbReference type="PROSITE-ProRule" id="PRU00169"/>
    </source>
</evidence>
<dbReference type="InterPro" id="IPR001867">
    <property type="entry name" value="OmpR/PhoB-type_DNA-bd"/>
</dbReference>
<dbReference type="PANTHER" id="PTHR48111">
    <property type="entry name" value="REGULATOR OF RPOS"/>
    <property type="match status" value="1"/>
</dbReference>
<keyword evidence="4" id="KW-0597">Phosphoprotein</keyword>
<feature type="modified residue" description="4-aspartylphosphate" evidence="4">
    <location>
        <position position="51"/>
    </location>
</feature>
<organism evidence="8 9">
    <name type="scientific">Marinobacter salinus</name>
    <dbReference type="NCBI Taxonomy" id="1874317"/>
    <lineage>
        <taxon>Bacteria</taxon>
        <taxon>Pseudomonadati</taxon>
        <taxon>Pseudomonadota</taxon>
        <taxon>Gammaproteobacteria</taxon>
        <taxon>Pseudomonadales</taxon>
        <taxon>Marinobacteraceae</taxon>
        <taxon>Marinobacter</taxon>
    </lineage>
</organism>
<protein>
    <submittedName>
        <fullName evidence="8">DNA-binding response regulator</fullName>
    </submittedName>
</protein>
<accession>A0A1D9GJP5</accession>
<dbReference type="KEGG" id="msq:BKP64_05970"/>
<dbReference type="CDD" id="cd17624">
    <property type="entry name" value="REC_OmpR_PmrA-like"/>
    <property type="match status" value="1"/>
</dbReference>
<dbReference type="AlphaFoldDB" id="A0A1D9GJP5"/>
<keyword evidence="2 5" id="KW-0238">DNA-binding</keyword>
<keyword evidence="3" id="KW-0804">Transcription</keyword>
<feature type="domain" description="Response regulatory" evidence="6">
    <location>
        <begin position="2"/>
        <end position="116"/>
    </location>
</feature>
<dbReference type="GO" id="GO:0005829">
    <property type="term" value="C:cytosol"/>
    <property type="evidence" value="ECO:0007669"/>
    <property type="project" value="TreeGrafter"/>
</dbReference>
<dbReference type="Gene3D" id="6.10.250.690">
    <property type="match status" value="1"/>
</dbReference>
<dbReference type="EMBL" id="CP017715">
    <property type="protein sequence ID" value="AOY87754.1"/>
    <property type="molecule type" value="Genomic_DNA"/>
</dbReference>
<proteinExistence type="predicted"/>
<dbReference type="InterPro" id="IPR036388">
    <property type="entry name" value="WH-like_DNA-bd_sf"/>
</dbReference>
<dbReference type="GO" id="GO:0000976">
    <property type="term" value="F:transcription cis-regulatory region binding"/>
    <property type="evidence" value="ECO:0007669"/>
    <property type="project" value="TreeGrafter"/>
</dbReference>
<dbReference type="Proteomes" id="UP000177445">
    <property type="component" value="Chromosome"/>
</dbReference>
<evidence type="ECO:0000256" key="3">
    <source>
        <dbReference type="ARBA" id="ARBA00023163"/>
    </source>
</evidence>
<keyword evidence="9" id="KW-1185">Reference proteome</keyword>
<evidence type="ECO:0000313" key="9">
    <source>
        <dbReference type="Proteomes" id="UP000177445"/>
    </source>
</evidence>
<dbReference type="InterPro" id="IPR011006">
    <property type="entry name" value="CheY-like_superfamily"/>
</dbReference>
<dbReference type="InterPro" id="IPR001789">
    <property type="entry name" value="Sig_transdc_resp-reg_receiver"/>
</dbReference>
<dbReference type="GO" id="GO:0032993">
    <property type="term" value="C:protein-DNA complex"/>
    <property type="evidence" value="ECO:0007669"/>
    <property type="project" value="TreeGrafter"/>
</dbReference>
<dbReference type="SUPFAM" id="SSF52172">
    <property type="entry name" value="CheY-like"/>
    <property type="match status" value="1"/>
</dbReference>
<reference evidence="8 9" key="1">
    <citation type="submission" date="2016-10" db="EMBL/GenBank/DDBJ databases">
        <title>Marinobacter salinus sp. nov., a moderately halophilic bacterium isolated from a tidal flat environment.</title>
        <authorList>
            <person name="Park S.-J."/>
        </authorList>
    </citation>
    <scope>NUCLEOTIDE SEQUENCE [LARGE SCALE GENOMIC DNA]</scope>
    <source>
        <strain evidence="8 9">Hb8</strain>
    </source>
</reference>
<dbReference type="RefSeq" id="WP_070967276.1">
    <property type="nucleotide sequence ID" value="NZ_CP017715.1"/>
</dbReference>
<name>A0A1D9GJP5_9GAMM</name>
<evidence type="ECO:0000259" key="7">
    <source>
        <dbReference type="PROSITE" id="PS51755"/>
    </source>
</evidence>
<dbReference type="Pfam" id="PF00486">
    <property type="entry name" value="Trans_reg_C"/>
    <property type="match status" value="1"/>
</dbReference>
<dbReference type="PROSITE" id="PS50110">
    <property type="entry name" value="RESPONSE_REGULATORY"/>
    <property type="match status" value="1"/>
</dbReference>
<dbReference type="GO" id="GO:0006355">
    <property type="term" value="P:regulation of DNA-templated transcription"/>
    <property type="evidence" value="ECO:0007669"/>
    <property type="project" value="InterPro"/>
</dbReference>
<evidence type="ECO:0000256" key="5">
    <source>
        <dbReference type="PROSITE-ProRule" id="PRU01091"/>
    </source>
</evidence>
<dbReference type="Gene3D" id="3.40.50.2300">
    <property type="match status" value="1"/>
</dbReference>
<dbReference type="GO" id="GO:0000156">
    <property type="term" value="F:phosphorelay response regulator activity"/>
    <property type="evidence" value="ECO:0007669"/>
    <property type="project" value="TreeGrafter"/>
</dbReference>
<dbReference type="Gene3D" id="1.10.10.10">
    <property type="entry name" value="Winged helix-like DNA-binding domain superfamily/Winged helix DNA-binding domain"/>
    <property type="match status" value="1"/>
</dbReference>
<evidence type="ECO:0000259" key="6">
    <source>
        <dbReference type="PROSITE" id="PS50110"/>
    </source>
</evidence>